<feature type="signal peptide" evidence="1">
    <location>
        <begin position="1"/>
        <end position="19"/>
    </location>
</feature>
<feature type="chain" id="PRO_5004835142" description="Glycoside hydrolase subgroup catalytic core" evidence="1">
    <location>
        <begin position="20"/>
        <end position="564"/>
    </location>
</feature>
<dbReference type="EMBL" id="KI912110">
    <property type="protein sequence ID" value="ETS86158.1"/>
    <property type="molecule type" value="Genomic_DNA"/>
</dbReference>
<evidence type="ECO:0000313" key="3">
    <source>
        <dbReference type="Proteomes" id="UP000030651"/>
    </source>
</evidence>
<keyword evidence="1" id="KW-0732">Signal</keyword>
<protein>
    <recommendedName>
        <fullName evidence="4">Glycoside hydrolase subgroup catalytic core</fullName>
    </recommendedName>
</protein>
<dbReference type="SUPFAM" id="SSF51445">
    <property type="entry name" value="(Trans)glycosidases"/>
    <property type="match status" value="1"/>
</dbReference>
<keyword evidence="3" id="KW-1185">Reference proteome</keyword>
<dbReference type="HOGENOM" id="CLU_022442_0_0_1"/>
<sequence>MKYISAILAASLAATKVVAQETGEHTDWPRWCGKVYEAGYPSFEPGGHTTEPVDNGTTNLYIQFKPRYSIYLDGESSGSFVVNAALSPWYGLSWSNSTSNENTTKPFDVLFFSISLVSNDMVLVEDSIPVNVTGKEYEFDLSSVAPSTTPYDVVLSGSSEYGDWHYNATSTLLYLPDNPEGSATKIDNLKGGLLFKSPDTGNIFEPLLPYGYYGLYNGSNSTEAADDFVRNYTSDGQGLNAIISLAGFDDANPVYNSMDQQRLRFMYDLRGSYQNLSIVEQHVNAVKNHTSIFAYWTADEPDGHQAPFDAPTNAQALIHQLDPYHPVAVTLNCQDYYFGPYSAGADILMEDVYPIAINATFSKWNTTCNATLGDCGCDNCDGDVQDVSSRLDDLSTYEYWLGRWPLPKFHNPQVFHGEDYWFRDPTPGEARVMNALAFNRGVTGIFGWTWPGSWELFDVHTEMALVVTQPPVRDFLLSGNPGRIFATVSELLDIAYWAIDDRVMVSVVNGGNVDLQGPLSFEIPGHVTTIESVPFGNLSWQFTNGQLSIDTLPTMTASLVILKE</sequence>
<organism evidence="2 3">
    <name type="scientific">Pestalotiopsis fici (strain W106-1 / CGMCC3.15140)</name>
    <dbReference type="NCBI Taxonomy" id="1229662"/>
    <lineage>
        <taxon>Eukaryota</taxon>
        <taxon>Fungi</taxon>
        <taxon>Dikarya</taxon>
        <taxon>Ascomycota</taxon>
        <taxon>Pezizomycotina</taxon>
        <taxon>Sordariomycetes</taxon>
        <taxon>Xylariomycetidae</taxon>
        <taxon>Amphisphaeriales</taxon>
        <taxon>Sporocadaceae</taxon>
        <taxon>Pestalotiopsis</taxon>
    </lineage>
</organism>
<accession>W3XJC5</accession>
<name>W3XJC5_PESFW</name>
<dbReference type="OrthoDB" id="2338662at2759"/>
<gene>
    <name evidence="2" type="ORF">PFICI_04183</name>
</gene>
<dbReference type="RefSeq" id="XP_007830955.1">
    <property type="nucleotide sequence ID" value="XM_007832764.1"/>
</dbReference>
<dbReference type="GeneID" id="19269196"/>
<dbReference type="KEGG" id="pfy:PFICI_04183"/>
<dbReference type="Gene3D" id="3.20.20.80">
    <property type="entry name" value="Glycosidases"/>
    <property type="match status" value="1"/>
</dbReference>
<dbReference type="OMA" id="WPRWCGK"/>
<dbReference type="eggNOG" id="ENOG502RG5A">
    <property type="taxonomic scope" value="Eukaryota"/>
</dbReference>
<dbReference type="InParanoid" id="W3XJC5"/>
<dbReference type="AlphaFoldDB" id="W3XJC5"/>
<dbReference type="InterPro" id="IPR017853">
    <property type="entry name" value="GH"/>
</dbReference>
<evidence type="ECO:0000256" key="1">
    <source>
        <dbReference type="SAM" id="SignalP"/>
    </source>
</evidence>
<proteinExistence type="predicted"/>
<evidence type="ECO:0008006" key="4">
    <source>
        <dbReference type="Google" id="ProtNLM"/>
    </source>
</evidence>
<evidence type="ECO:0000313" key="2">
    <source>
        <dbReference type="EMBL" id="ETS86158.1"/>
    </source>
</evidence>
<dbReference type="Proteomes" id="UP000030651">
    <property type="component" value="Unassembled WGS sequence"/>
</dbReference>
<reference evidence="3" key="1">
    <citation type="journal article" date="2015" name="BMC Genomics">
        <title>Genomic and transcriptomic analysis of the endophytic fungus Pestalotiopsis fici reveals its lifestyle and high potential for synthesis of natural products.</title>
        <authorList>
            <person name="Wang X."/>
            <person name="Zhang X."/>
            <person name="Liu L."/>
            <person name="Xiang M."/>
            <person name="Wang W."/>
            <person name="Sun X."/>
            <person name="Che Y."/>
            <person name="Guo L."/>
            <person name="Liu G."/>
            <person name="Guo L."/>
            <person name="Wang C."/>
            <person name="Yin W.B."/>
            <person name="Stadler M."/>
            <person name="Zhang X."/>
            <person name="Liu X."/>
        </authorList>
    </citation>
    <scope>NUCLEOTIDE SEQUENCE [LARGE SCALE GENOMIC DNA]</scope>
    <source>
        <strain evidence="3">W106-1 / CGMCC3.15140</strain>
    </source>
</reference>